<evidence type="ECO:0000313" key="1">
    <source>
        <dbReference type="EMBL" id="KAH7999291.1"/>
    </source>
</evidence>
<comment type="caution">
    <text evidence="1">The sequence shown here is derived from an EMBL/GenBank/DDBJ whole genome shotgun (WGS) entry which is preliminary data.</text>
</comment>
<organism evidence="1 2">
    <name type="scientific">Sphaerodactylus townsendi</name>
    <dbReference type="NCBI Taxonomy" id="933632"/>
    <lineage>
        <taxon>Eukaryota</taxon>
        <taxon>Metazoa</taxon>
        <taxon>Chordata</taxon>
        <taxon>Craniata</taxon>
        <taxon>Vertebrata</taxon>
        <taxon>Euteleostomi</taxon>
        <taxon>Lepidosauria</taxon>
        <taxon>Squamata</taxon>
        <taxon>Bifurcata</taxon>
        <taxon>Gekkota</taxon>
        <taxon>Sphaerodactylidae</taxon>
        <taxon>Sphaerodactylus</taxon>
    </lineage>
</organism>
<accession>A0ACB8F2Z2</accession>
<dbReference type="EMBL" id="CM037618">
    <property type="protein sequence ID" value="KAH7999291.1"/>
    <property type="molecule type" value="Genomic_DNA"/>
</dbReference>
<proteinExistence type="predicted"/>
<reference evidence="1" key="1">
    <citation type="submission" date="2021-08" db="EMBL/GenBank/DDBJ databases">
        <title>The first chromosome-level gecko genome reveals the dynamic sex chromosomes of Neotropical dwarf geckos (Sphaerodactylidae: Sphaerodactylus).</title>
        <authorList>
            <person name="Pinto B.J."/>
            <person name="Keating S.E."/>
            <person name="Gamble T."/>
        </authorList>
    </citation>
    <scope>NUCLEOTIDE SEQUENCE</scope>
    <source>
        <strain evidence="1">TG3544</strain>
    </source>
</reference>
<evidence type="ECO:0000313" key="2">
    <source>
        <dbReference type="Proteomes" id="UP000827872"/>
    </source>
</evidence>
<dbReference type="Proteomes" id="UP000827872">
    <property type="component" value="Linkage Group LG05"/>
</dbReference>
<protein>
    <submittedName>
        <fullName evidence="1">Uncharacterized protein</fullName>
    </submittedName>
</protein>
<gene>
    <name evidence="1" type="ORF">K3G42_008250</name>
</gene>
<sequence>MNISESSLEILESGMYFTYVYVAYNESSFSEHYLFTVQLATDSNVDLSVLKGPNEQRASVNLGRPYFLQKGTRLHLKINDGLKHIDINRTYWGLFKITSSHAGRTLSPKAHGSCNTAIYSRPFGKRTHSAQDQHKFIRHSLENTDSSDLN</sequence>
<keyword evidence="2" id="KW-1185">Reference proteome</keyword>
<name>A0ACB8F2Z2_9SAUR</name>